<evidence type="ECO:0000313" key="2">
    <source>
        <dbReference type="EMBL" id="CAJ1945980.1"/>
    </source>
</evidence>
<dbReference type="InterPro" id="IPR036047">
    <property type="entry name" value="F-box-like_dom_sf"/>
</dbReference>
<comment type="caution">
    <text evidence="2">The sequence shown here is derived from an EMBL/GenBank/DDBJ whole genome shotgun (WGS) entry which is preliminary data.</text>
</comment>
<dbReference type="AlphaFoldDB" id="A0AAD2CU65"/>
<protein>
    <recommendedName>
        <fullName evidence="4">F-box domain-containing protein</fullName>
    </recommendedName>
</protein>
<organism evidence="2 3">
    <name type="scientific">Cylindrotheca closterium</name>
    <dbReference type="NCBI Taxonomy" id="2856"/>
    <lineage>
        <taxon>Eukaryota</taxon>
        <taxon>Sar</taxon>
        <taxon>Stramenopiles</taxon>
        <taxon>Ochrophyta</taxon>
        <taxon>Bacillariophyta</taxon>
        <taxon>Bacillariophyceae</taxon>
        <taxon>Bacillariophycidae</taxon>
        <taxon>Bacillariales</taxon>
        <taxon>Bacillariaceae</taxon>
        <taxon>Cylindrotheca</taxon>
    </lineage>
</organism>
<keyword evidence="1" id="KW-0175">Coiled coil</keyword>
<evidence type="ECO:0000256" key="1">
    <source>
        <dbReference type="SAM" id="Coils"/>
    </source>
</evidence>
<evidence type="ECO:0000313" key="3">
    <source>
        <dbReference type="Proteomes" id="UP001295423"/>
    </source>
</evidence>
<sequence>MTTHTINSIEERLKVARKKVANLEDLLHRLKLEEAQRQKPCGNHDNPDDNLRCGTSSFLQGATLQLVVEWLYPIDLIHCLRVSRRWKDEIDRPLIWKQAGSRIIPDLWKAMDLSESSSLSPALYKKILMAIVERPRRQMDVIAQRLATSKQVGNDKDYWLPSTTLVPEKVFLIVDVHWKATGKVFGSWHKSFAHWFPSESELGFQMIDGRNQSDGVVPLPVPPLRGKPDDHFAEFYDPDPLTDVPTYIYDSISFSFRCVRTDTGECLHLGNNQDFDQYDSLHWAFLDTSIGGPTAHNDAGCRARELWSLKQFHRGGVCLRFNVRPVPAAEQQNGNTLESWRGMTYLLDGLECDFVAYHKDASYEDFKSLQELLVSLDGFLWN</sequence>
<accession>A0AAD2CU65</accession>
<keyword evidence="3" id="KW-1185">Reference proteome</keyword>
<proteinExistence type="predicted"/>
<dbReference type="SUPFAM" id="SSF81383">
    <property type="entry name" value="F-box domain"/>
    <property type="match status" value="1"/>
</dbReference>
<dbReference type="EMBL" id="CAKOGP040001557">
    <property type="protein sequence ID" value="CAJ1945980.1"/>
    <property type="molecule type" value="Genomic_DNA"/>
</dbReference>
<feature type="coiled-coil region" evidence="1">
    <location>
        <begin position="6"/>
        <end position="33"/>
    </location>
</feature>
<gene>
    <name evidence="2" type="ORF">CYCCA115_LOCUS10122</name>
</gene>
<name>A0AAD2CU65_9STRA</name>
<evidence type="ECO:0008006" key="4">
    <source>
        <dbReference type="Google" id="ProtNLM"/>
    </source>
</evidence>
<dbReference type="Proteomes" id="UP001295423">
    <property type="component" value="Unassembled WGS sequence"/>
</dbReference>
<reference evidence="2" key="1">
    <citation type="submission" date="2023-08" db="EMBL/GenBank/DDBJ databases">
        <authorList>
            <person name="Audoor S."/>
            <person name="Bilcke G."/>
        </authorList>
    </citation>
    <scope>NUCLEOTIDE SEQUENCE</scope>
</reference>